<feature type="signal peptide" evidence="14">
    <location>
        <begin position="1"/>
        <end position="18"/>
    </location>
</feature>
<feature type="transmembrane region" description="Helical" evidence="13">
    <location>
        <begin position="28"/>
        <end position="47"/>
    </location>
</feature>
<evidence type="ECO:0000256" key="9">
    <source>
        <dbReference type="ARBA" id="ARBA00022927"/>
    </source>
</evidence>
<dbReference type="GO" id="GO:0016031">
    <property type="term" value="P:tRNA import into mitochondrion"/>
    <property type="evidence" value="ECO:0007669"/>
    <property type="project" value="TreeGrafter"/>
</dbReference>
<dbReference type="PANTHER" id="PTHR12430">
    <property type="entry name" value="MITOCHONDRIAL IMPORT RECEPTOR SUBUNIT TOM20"/>
    <property type="match status" value="1"/>
</dbReference>
<dbReference type="GO" id="GO:0008270">
    <property type="term" value="F:zinc ion binding"/>
    <property type="evidence" value="ECO:0007669"/>
    <property type="project" value="UniProtKB-KW"/>
</dbReference>
<dbReference type="AlphaFoldDB" id="A0A8H7STY5"/>
<keyword evidence="9" id="KW-0653">Protein transport</keyword>
<dbReference type="EMBL" id="JAEPRE010000057">
    <property type="protein sequence ID" value="KAG2234267.1"/>
    <property type="molecule type" value="Genomic_DNA"/>
</dbReference>
<name>A0A8H7STY5_9FUNG</name>
<dbReference type="Gene3D" id="1.20.960.10">
    <property type="entry name" value="Mitochondrial outer membrane translocase complex, subunit Tom20 domain"/>
    <property type="match status" value="1"/>
</dbReference>
<dbReference type="GO" id="GO:0008320">
    <property type="term" value="F:protein transmembrane transporter activity"/>
    <property type="evidence" value="ECO:0007669"/>
    <property type="project" value="TreeGrafter"/>
</dbReference>
<reference evidence="16" key="1">
    <citation type="submission" date="2021-01" db="EMBL/GenBank/DDBJ databases">
        <title>Metabolic potential, ecology and presence of endohyphal bacteria is reflected in genomic diversity of Mucoromycotina.</title>
        <authorList>
            <person name="Muszewska A."/>
            <person name="Okrasinska A."/>
            <person name="Steczkiewicz K."/>
            <person name="Drgas O."/>
            <person name="Orlowska M."/>
            <person name="Perlinska-Lenart U."/>
            <person name="Aleksandrzak-Piekarczyk T."/>
            <person name="Szatraj K."/>
            <person name="Zielenkiewicz U."/>
            <person name="Pilsyk S."/>
            <person name="Malc E."/>
            <person name="Mieczkowski P."/>
            <person name="Kruszewska J.S."/>
            <person name="Biernat P."/>
            <person name="Pawlowska J."/>
        </authorList>
    </citation>
    <scope>NUCLEOTIDE SEQUENCE</scope>
    <source>
        <strain evidence="16">WA0000018081</strain>
    </source>
</reference>
<dbReference type="Pfam" id="PF02064">
    <property type="entry name" value="MAS20"/>
    <property type="match status" value="1"/>
</dbReference>
<evidence type="ECO:0000313" key="17">
    <source>
        <dbReference type="Proteomes" id="UP000613177"/>
    </source>
</evidence>
<evidence type="ECO:0000256" key="7">
    <source>
        <dbReference type="ARBA" id="ARBA00022787"/>
    </source>
</evidence>
<evidence type="ECO:0000256" key="13">
    <source>
        <dbReference type="SAM" id="Phobius"/>
    </source>
</evidence>
<dbReference type="Proteomes" id="UP000613177">
    <property type="component" value="Unassembled WGS sequence"/>
</dbReference>
<keyword evidence="4 13" id="KW-0812">Transmembrane</keyword>
<keyword evidence="17" id="KW-1185">Reference proteome</keyword>
<dbReference type="SUPFAM" id="SSF82199">
    <property type="entry name" value="SET domain"/>
    <property type="match status" value="1"/>
</dbReference>
<dbReference type="PRINTS" id="PR00351">
    <property type="entry name" value="OM20RECEPTOR"/>
</dbReference>
<dbReference type="InterPro" id="IPR002056">
    <property type="entry name" value="MAS20"/>
</dbReference>
<dbReference type="GO" id="GO:0030150">
    <property type="term" value="P:protein import into mitochondrial matrix"/>
    <property type="evidence" value="ECO:0007669"/>
    <property type="project" value="TreeGrafter"/>
</dbReference>
<evidence type="ECO:0000256" key="4">
    <source>
        <dbReference type="ARBA" id="ARBA00022692"/>
    </source>
</evidence>
<keyword evidence="6" id="KW-0863">Zinc-finger</keyword>
<keyword evidence="8" id="KW-0862">Zinc</keyword>
<keyword evidence="3" id="KW-0813">Transport</keyword>
<evidence type="ECO:0000313" key="16">
    <source>
        <dbReference type="EMBL" id="KAG2234267.1"/>
    </source>
</evidence>
<dbReference type="GO" id="GO:0005742">
    <property type="term" value="C:mitochondrial outer membrane translocase complex"/>
    <property type="evidence" value="ECO:0007669"/>
    <property type="project" value="InterPro"/>
</dbReference>
<evidence type="ECO:0000256" key="6">
    <source>
        <dbReference type="ARBA" id="ARBA00022771"/>
    </source>
</evidence>
<dbReference type="GO" id="GO:0006605">
    <property type="term" value="P:protein targeting"/>
    <property type="evidence" value="ECO:0007669"/>
    <property type="project" value="InterPro"/>
</dbReference>
<dbReference type="InterPro" id="IPR046341">
    <property type="entry name" value="SET_dom_sf"/>
</dbReference>
<sequence length="499" mass="56458">MSLFFYYLFIFFLKKSMSMTIKPKTAALITAGVVVTAGIGYMIYFDNKRRNDPTLKRKLKKEKKKIQKEEKKVEEAVKSTALQLIEAVMAAAEKEPLPTTPEAKEKYFMEQVGAGESLCNRGKKIIKKKTFFLVCEAFYNDAVLPFYLALRVYPAPMELIMIYQKTVPEPVFQMVINIMALDQQKRQNLFYEKFPAKDTNTRLAELPAGVNEDGTPVVRRSLVAGKDLTEGEVIYSERPLVSALFPELEGSHCNLCLKALDPEQKVECPTCDLIAFCSQECATTANEDYHKYLCCHNKSDEIKEADEAEEKNVALEFHQVCKTKNVKYPYMIGRFLSAMVAEELSKQKEEEKVGETTFGAWDHVDRFRYLEVSANEDSTSEIAMLKQVLGPKVQGISEFLTDEIYLMLKGKLLFNAYGIPTTQETIAGESTEHMRSTEKDAKYIGAGLYKLSTYIGQSDDAANVKLSFEDDKLTVTATKAINKDDELLASYTLPMPKKD</sequence>
<dbReference type="Pfam" id="PF01753">
    <property type="entry name" value="zf-MYND"/>
    <property type="match status" value="1"/>
</dbReference>
<keyword evidence="5" id="KW-0479">Metal-binding</keyword>
<keyword evidence="11" id="KW-0496">Mitochondrion</keyword>
<comment type="caution">
    <text evidence="16">The sequence shown here is derived from an EMBL/GenBank/DDBJ whole genome shotgun (WGS) entry which is preliminary data.</text>
</comment>
<keyword evidence="7" id="KW-1000">Mitochondrion outer membrane</keyword>
<dbReference type="SUPFAM" id="SSF144232">
    <property type="entry name" value="HIT/MYND zinc finger-like"/>
    <property type="match status" value="1"/>
</dbReference>
<feature type="chain" id="PRO_5034225082" description="MYND-type domain-containing protein" evidence="14">
    <location>
        <begin position="19"/>
        <end position="499"/>
    </location>
</feature>
<evidence type="ECO:0000259" key="15">
    <source>
        <dbReference type="Pfam" id="PF01753"/>
    </source>
</evidence>
<gene>
    <name evidence="16" type="ORF">INT48_002857</name>
</gene>
<dbReference type="Gene3D" id="6.10.140.2220">
    <property type="match status" value="1"/>
</dbReference>
<keyword evidence="14" id="KW-0732">Signal</keyword>
<dbReference type="Gene3D" id="1.10.220.160">
    <property type="match status" value="1"/>
</dbReference>
<proteinExistence type="inferred from homology"/>
<dbReference type="GO" id="GO:0030943">
    <property type="term" value="F:mitochondrion targeting sequence binding"/>
    <property type="evidence" value="ECO:0007669"/>
    <property type="project" value="TreeGrafter"/>
</dbReference>
<comment type="subcellular location">
    <subcellularLocation>
        <location evidence="1">Mitochondrion outer membrane</location>
        <topology evidence="1">Single-pass membrane protein</topology>
    </subcellularLocation>
</comment>
<evidence type="ECO:0000256" key="14">
    <source>
        <dbReference type="SAM" id="SignalP"/>
    </source>
</evidence>
<dbReference type="Gene3D" id="2.170.270.10">
    <property type="entry name" value="SET domain"/>
    <property type="match status" value="1"/>
</dbReference>
<dbReference type="InterPro" id="IPR023392">
    <property type="entry name" value="Tom20_dom_sf"/>
</dbReference>
<organism evidence="16 17">
    <name type="scientific">Thamnidium elegans</name>
    <dbReference type="NCBI Taxonomy" id="101142"/>
    <lineage>
        <taxon>Eukaryota</taxon>
        <taxon>Fungi</taxon>
        <taxon>Fungi incertae sedis</taxon>
        <taxon>Mucoromycota</taxon>
        <taxon>Mucoromycotina</taxon>
        <taxon>Mucoromycetes</taxon>
        <taxon>Mucorales</taxon>
        <taxon>Mucorineae</taxon>
        <taxon>Mucoraceae</taxon>
        <taxon>Thamnidium</taxon>
    </lineage>
</organism>
<evidence type="ECO:0000256" key="5">
    <source>
        <dbReference type="ARBA" id="ARBA00022723"/>
    </source>
</evidence>
<comment type="similarity">
    <text evidence="2">Belongs to the Tom20 family.</text>
</comment>
<keyword evidence="10 13" id="KW-1133">Transmembrane helix</keyword>
<keyword evidence="12 13" id="KW-0472">Membrane</keyword>
<evidence type="ECO:0000256" key="12">
    <source>
        <dbReference type="ARBA" id="ARBA00023136"/>
    </source>
</evidence>
<evidence type="ECO:0000256" key="1">
    <source>
        <dbReference type="ARBA" id="ARBA00004572"/>
    </source>
</evidence>
<protein>
    <recommendedName>
        <fullName evidence="15">MYND-type domain-containing protein</fullName>
    </recommendedName>
</protein>
<feature type="transmembrane region" description="Helical" evidence="13">
    <location>
        <begin position="131"/>
        <end position="150"/>
    </location>
</feature>
<evidence type="ECO:0000256" key="3">
    <source>
        <dbReference type="ARBA" id="ARBA00022448"/>
    </source>
</evidence>
<evidence type="ECO:0000256" key="11">
    <source>
        <dbReference type="ARBA" id="ARBA00023128"/>
    </source>
</evidence>
<evidence type="ECO:0000256" key="2">
    <source>
        <dbReference type="ARBA" id="ARBA00005792"/>
    </source>
</evidence>
<accession>A0A8H7STY5</accession>
<evidence type="ECO:0000256" key="10">
    <source>
        <dbReference type="ARBA" id="ARBA00022989"/>
    </source>
</evidence>
<dbReference type="SUPFAM" id="SSF47157">
    <property type="entry name" value="Mitochondrial import receptor subunit Tom20"/>
    <property type="match status" value="1"/>
</dbReference>
<dbReference type="GO" id="GO:0006886">
    <property type="term" value="P:intracellular protein transport"/>
    <property type="evidence" value="ECO:0007669"/>
    <property type="project" value="InterPro"/>
</dbReference>
<feature type="domain" description="MYND-type" evidence="15">
    <location>
        <begin position="253"/>
        <end position="294"/>
    </location>
</feature>
<dbReference type="InterPro" id="IPR002893">
    <property type="entry name" value="Znf_MYND"/>
</dbReference>
<dbReference type="PANTHER" id="PTHR12430:SF0">
    <property type="entry name" value="TRANSLOCASE OF OUTER MITOCHONDRIAL MEMBRANE 20"/>
    <property type="match status" value="1"/>
</dbReference>
<evidence type="ECO:0000256" key="8">
    <source>
        <dbReference type="ARBA" id="ARBA00022833"/>
    </source>
</evidence>